<organism evidence="1">
    <name type="scientific">Lepeophtheirus salmonis</name>
    <name type="common">Salmon louse</name>
    <name type="synonym">Caligus salmonis</name>
    <dbReference type="NCBI Taxonomy" id="72036"/>
    <lineage>
        <taxon>Eukaryota</taxon>
        <taxon>Metazoa</taxon>
        <taxon>Ecdysozoa</taxon>
        <taxon>Arthropoda</taxon>
        <taxon>Crustacea</taxon>
        <taxon>Multicrustacea</taxon>
        <taxon>Hexanauplia</taxon>
        <taxon>Copepoda</taxon>
        <taxon>Siphonostomatoida</taxon>
        <taxon>Caligidae</taxon>
        <taxon>Lepeophtheirus</taxon>
    </lineage>
</organism>
<dbReference type="InterPro" id="IPR052709">
    <property type="entry name" value="Transposase-MT_Hybrid"/>
</dbReference>
<reference evidence="1" key="1">
    <citation type="submission" date="2014-05" db="EMBL/GenBank/DDBJ databases">
        <authorList>
            <person name="Chronopoulou M."/>
        </authorList>
    </citation>
    <scope>NUCLEOTIDE SEQUENCE</scope>
    <source>
        <tissue evidence="1">Whole organism</tissue>
    </source>
</reference>
<sequence>MQDRSVTYREIEASLGISSTSIHSILHVHLAVKKVCSRWMSQNLTIAQKKARIDWCKEMLKKYTRGASKDVYKIVTDDESWIYAYEPETKQQSSVFEDLRKKMRAQRFLSPEDAVEAFKNHVLDVSQSEWKKSFDNWFERMQKCKKHAG</sequence>
<accession>A0A0K2U786</accession>
<dbReference type="OrthoDB" id="10017160at2759"/>
<dbReference type="AlphaFoldDB" id="A0A0K2U786"/>
<proteinExistence type="predicted"/>
<dbReference type="EMBL" id="HACA01016431">
    <property type="protein sequence ID" value="CDW33792.1"/>
    <property type="molecule type" value="Transcribed_RNA"/>
</dbReference>
<protein>
    <submittedName>
        <fullName evidence="1">Mariner transposase [Bombyx mori]</fullName>
    </submittedName>
</protein>
<name>A0A0K2U786_LEPSM</name>
<dbReference type="InterPro" id="IPR036397">
    <property type="entry name" value="RNaseH_sf"/>
</dbReference>
<dbReference type="GO" id="GO:0003676">
    <property type="term" value="F:nucleic acid binding"/>
    <property type="evidence" value="ECO:0007669"/>
    <property type="project" value="InterPro"/>
</dbReference>
<dbReference type="Gene3D" id="3.30.420.10">
    <property type="entry name" value="Ribonuclease H-like superfamily/Ribonuclease H"/>
    <property type="match status" value="1"/>
</dbReference>
<dbReference type="PANTHER" id="PTHR46060">
    <property type="entry name" value="MARINER MOS1 TRANSPOSASE-LIKE PROTEIN"/>
    <property type="match status" value="1"/>
</dbReference>
<dbReference type="PANTHER" id="PTHR46060:SF1">
    <property type="entry name" value="MARINER MOS1 TRANSPOSASE-LIKE PROTEIN"/>
    <property type="match status" value="1"/>
</dbReference>
<evidence type="ECO:0000313" key="1">
    <source>
        <dbReference type="EMBL" id="CDW33792.1"/>
    </source>
</evidence>